<gene>
    <name evidence="1" type="ORF">PGLA2088_LOCUS26100</name>
</gene>
<dbReference type="Proteomes" id="UP000626109">
    <property type="component" value="Unassembled WGS sequence"/>
</dbReference>
<dbReference type="AlphaFoldDB" id="A0A813JWF7"/>
<dbReference type="EMBL" id="CAJNNW010026952">
    <property type="protein sequence ID" value="CAE8688726.1"/>
    <property type="molecule type" value="Genomic_DNA"/>
</dbReference>
<organism evidence="1 2">
    <name type="scientific">Polarella glacialis</name>
    <name type="common">Dinoflagellate</name>
    <dbReference type="NCBI Taxonomy" id="89957"/>
    <lineage>
        <taxon>Eukaryota</taxon>
        <taxon>Sar</taxon>
        <taxon>Alveolata</taxon>
        <taxon>Dinophyceae</taxon>
        <taxon>Suessiales</taxon>
        <taxon>Suessiaceae</taxon>
        <taxon>Polarella</taxon>
    </lineage>
</organism>
<evidence type="ECO:0000313" key="1">
    <source>
        <dbReference type="EMBL" id="CAE8688726.1"/>
    </source>
</evidence>
<protein>
    <submittedName>
        <fullName evidence="1">Uncharacterized protein</fullName>
    </submittedName>
</protein>
<proteinExistence type="predicted"/>
<name>A0A813JWF7_POLGL</name>
<feature type="non-terminal residue" evidence="1">
    <location>
        <position position="1"/>
    </location>
</feature>
<reference evidence="1" key="1">
    <citation type="submission" date="2021-02" db="EMBL/GenBank/DDBJ databases">
        <authorList>
            <person name="Dougan E. K."/>
            <person name="Rhodes N."/>
            <person name="Thang M."/>
            <person name="Chan C."/>
        </authorList>
    </citation>
    <scope>NUCLEOTIDE SEQUENCE</scope>
</reference>
<evidence type="ECO:0000313" key="2">
    <source>
        <dbReference type="Proteomes" id="UP000626109"/>
    </source>
</evidence>
<accession>A0A813JWF7</accession>
<comment type="caution">
    <text evidence="1">The sequence shown here is derived from an EMBL/GenBank/DDBJ whole genome shotgun (WGS) entry which is preliminary data.</text>
</comment>
<sequence length="147" mass="14964">MPSTCSPADGSDCGASSGALLGALSASFDEDLTAVAEGSSQAAAEANCRQELLKASAGLDEGIGHGVKRCRASLDAGYNEFSGHASEPPPESSSFLELVDVPGKGKGYRATQVIAKGQILLGDLAFCAAIRGPSEEAQILEQVHGRQ</sequence>